<dbReference type="SUPFAM" id="SSF81383">
    <property type="entry name" value="F-box domain"/>
    <property type="match status" value="1"/>
</dbReference>
<evidence type="ECO:0000259" key="1">
    <source>
        <dbReference type="PROSITE" id="PS50181"/>
    </source>
</evidence>
<dbReference type="STRING" id="2060906.A0A0H1BIF4"/>
<dbReference type="Proteomes" id="UP000053573">
    <property type="component" value="Unassembled WGS sequence"/>
</dbReference>
<proteinExistence type="predicted"/>
<name>A0A0H1BIF4_9EURO</name>
<organism evidence="2 3">
    <name type="scientific">Blastomyces silverae</name>
    <dbReference type="NCBI Taxonomy" id="2060906"/>
    <lineage>
        <taxon>Eukaryota</taxon>
        <taxon>Fungi</taxon>
        <taxon>Dikarya</taxon>
        <taxon>Ascomycota</taxon>
        <taxon>Pezizomycotina</taxon>
        <taxon>Eurotiomycetes</taxon>
        <taxon>Eurotiomycetidae</taxon>
        <taxon>Onygenales</taxon>
        <taxon>Ajellomycetaceae</taxon>
        <taxon>Blastomyces</taxon>
    </lineage>
</organism>
<dbReference type="InterPro" id="IPR001810">
    <property type="entry name" value="F-box_dom"/>
</dbReference>
<protein>
    <recommendedName>
        <fullName evidence="1">F-box domain-containing protein</fullName>
    </recommendedName>
</protein>
<evidence type="ECO:0000313" key="2">
    <source>
        <dbReference type="EMBL" id="KLJ10792.1"/>
    </source>
</evidence>
<dbReference type="EMBL" id="LDEV01001901">
    <property type="protein sequence ID" value="KLJ10792.1"/>
    <property type="molecule type" value="Genomic_DNA"/>
</dbReference>
<dbReference type="PROSITE" id="PS50181">
    <property type="entry name" value="FBOX"/>
    <property type="match status" value="1"/>
</dbReference>
<accession>A0A0H1BIF4</accession>
<evidence type="ECO:0000313" key="3">
    <source>
        <dbReference type="Proteomes" id="UP000053573"/>
    </source>
</evidence>
<dbReference type="OrthoDB" id="4396256at2759"/>
<reference evidence="3" key="1">
    <citation type="journal article" date="2015" name="PLoS Genet.">
        <title>The dynamic genome and transcriptome of the human fungal pathogen Blastomyces and close relative Emmonsia.</title>
        <authorList>
            <person name="Munoz J.F."/>
            <person name="Gauthier G.M."/>
            <person name="Desjardins C.A."/>
            <person name="Gallo J.E."/>
            <person name="Holder J."/>
            <person name="Sullivan T.D."/>
            <person name="Marty A.J."/>
            <person name="Carmen J.C."/>
            <person name="Chen Z."/>
            <person name="Ding L."/>
            <person name="Gujja S."/>
            <person name="Magrini V."/>
            <person name="Misas E."/>
            <person name="Mitreva M."/>
            <person name="Priest M."/>
            <person name="Saif S."/>
            <person name="Whiston E.A."/>
            <person name="Young S."/>
            <person name="Zeng Q."/>
            <person name="Goldman W.E."/>
            <person name="Mardis E.R."/>
            <person name="Taylor J.W."/>
            <person name="McEwen J.G."/>
            <person name="Clay O.K."/>
            <person name="Klein B.S."/>
            <person name="Cuomo C.A."/>
        </authorList>
    </citation>
    <scope>NUCLEOTIDE SEQUENCE [LARGE SCALE GENOMIC DNA]</scope>
    <source>
        <strain evidence="3">UAMH 139</strain>
    </source>
</reference>
<feature type="domain" description="F-box" evidence="1">
    <location>
        <begin position="4"/>
        <end position="39"/>
    </location>
</feature>
<gene>
    <name evidence="2" type="ORF">EMPG_13830</name>
</gene>
<comment type="caution">
    <text evidence="2">The sequence shown here is derived from an EMBL/GenBank/DDBJ whole genome shotgun (WGS) entry which is preliminary data.</text>
</comment>
<keyword evidence="3" id="KW-1185">Reference proteome</keyword>
<dbReference type="AlphaFoldDB" id="A0A0H1BIF4"/>
<dbReference type="InterPro" id="IPR036047">
    <property type="entry name" value="F-box-like_dom_sf"/>
</dbReference>
<dbReference type="Pfam" id="PF00646">
    <property type="entry name" value="F-box"/>
    <property type="match status" value="1"/>
</dbReference>
<sequence>MAPLASLEFLPNELFQDILTYIEYQAIKGLSLVSKHLREQCLPLLFYHVKASFSSSGLAALRDIAKAEHLNQHVV</sequence>